<comment type="caution">
    <text evidence="3">The sequence shown here is derived from an EMBL/GenBank/DDBJ whole genome shotgun (WGS) entry which is preliminary data.</text>
</comment>
<keyword evidence="4" id="KW-1185">Reference proteome</keyword>
<dbReference type="RefSeq" id="WP_041048256.1">
    <property type="nucleotide sequence ID" value="NZ_JXAK01000023.1"/>
</dbReference>
<dbReference type="PROSITE" id="PS51782">
    <property type="entry name" value="LYSM"/>
    <property type="match status" value="1"/>
</dbReference>
<dbReference type="InterPro" id="IPR036779">
    <property type="entry name" value="LysM_dom_sf"/>
</dbReference>
<evidence type="ECO:0000313" key="3">
    <source>
        <dbReference type="EMBL" id="KIL40307.1"/>
    </source>
</evidence>
<dbReference type="Pfam" id="PF20918">
    <property type="entry name" value="SPOCS_spoVID-N"/>
    <property type="match status" value="1"/>
</dbReference>
<organism evidence="3 4">
    <name type="scientific">Gordoniibacillus kamchatkensis</name>
    <dbReference type="NCBI Taxonomy" id="1590651"/>
    <lineage>
        <taxon>Bacteria</taxon>
        <taxon>Bacillati</taxon>
        <taxon>Bacillota</taxon>
        <taxon>Bacilli</taxon>
        <taxon>Bacillales</taxon>
        <taxon>Paenibacillaceae</taxon>
        <taxon>Gordoniibacillus</taxon>
    </lineage>
</organism>
<evidence type="ECO:0000256" key="1">
    <source>
        <dbReference type="SAM" id="MobiDB-lite"/>
    </source>
</evidence>
<sequence>MTEKQSGLRFDIYERVHLQEEDRSIRELDEIELVPFIEVVSQSDQAVLKGHLRLNGTYTAEEEGGTRQLEHRIPVEITLPLSRVGNSSDLSVEIENFDVDVLSPRSLNVTGVLSLHGVELAPQGQSGEWRAEEETVFVHRAEEGDAPSFSEPAVQWTAEPAIELTFRQPAEQVAEQSAEQPIEQPAEQATGQFAPSPEQEASAAPRAGEPPAVQSYPYAQPAQHLQPASQGAGASGANIVAAEESAKPLDVNVDVAAEETDVIGLEQVDEAELQPEIELHAEKKDVKVAFGSKKVAELAQEATYGIKSLLQKSSSVFIDKRKKTPAEAAAERPAEQPAAAETVEWKKLFLGSEAEGGQFRKLKLAIVQKEETLETIAQRYKLSPRELQLLNRLQDGEISEGQVIYIPR</sequence>
<dbReference type="Proteomes" id="UP000031967">
    <property type="component" value="Unassembled WGS sequence"/>
</dbReference>
<feature type="region of interest" description="Disordered" evidence="1">
    <location>
        <begin position="170"/>
        <end position="215"/>
    </location>
</feature>
<feature type="compositionally biased region" description="Low complexity" evidence="1">
    <location>
        <begin position="194"/>
        <end position="207"/>
    </location>
</feature>
<feature type="domain" description="LysM" evidence="2">
    <location>
        <begin position="363"/>
        <end position="406"/>
    </location>
</feature>
<dbReference type="InterPro" id="IPR018392">
    <property type="entry name" value="LysM"/>
</dbReference>
<dbReference type="CDD" id="cd00118">
    <property type="entry name" value="LysM"/>
    <property type="match status" value="1"/>
</dbReference>
<dbReference type="Gene3D" id="3.10.350.10">
    <property type="entry name" value="LysM domain"/>
    <property type="match status" value="1"/>
</dbReference>
<accession>A0ABR5AH20</accession>
<gene>
    <name evidence="3" type="ORF">SD70_14585</name>
</gene>
<evidence type="ECO:0000313" key="4">
    <source>
        <dbReference type="Proteomes" id="UP000031967"/>
    </source>
</evidence>
<dbReference type="EMBL" id="JXAK01000023">
    <property type="protein sequence ID" value="KIL40307.1"/>
    <property type="molecule type" value="Genomic_DNA"/>
</dbReference>
<dbReference type="SUPFAM" id="SSF54106">
    <property type="entry name" value="LysM domain"/>
    <property type="match status" value="1"/>
</dbReference>
<evidence type="ECO:0000259" key="2">
    <source>
        <dbReference type="PROSITE" id="PS51782"/>
    </source>
</evidence>
<reference evidence="3 4" key="1">
    <citation type="submission" date="2014-12" db="EMBL/GenBank/DDBJ databases">
        <title>Draft genome sequence of Paenibacillus kamchatkensis strain B-2647.</title>
        <authorList>
            <person name="Karlyshev A.V."/>
            <person name="Kudryashova E.B."/>
        </authorList>
    </citation>
    <scope>NUCLEOTIDE SEQUENCE [LARGE SCALE GENOMIC DNA]</scope>
    <source>
        <strain evidence="3 4">VKM B-2647</strain>
    </source>
</reference>
<proteinExistence type="predicted"/>
<dbReference type="SMART" id="SM00257">
    <property type="entry name" value="LysM"/>
    <property type="match status" value="1"/>
</dbReference>
<name>A0ABR5AH20_9BACL</name>
<dbReference type="Pfam" id="PF01476">
    <property type="entry name" value="LysM"/>
    <property type="match status" value="1"/>
</dbReference>
<protein>
    <recommendedName>
        <fullName evidence="2">LysM domain-containing protein</fullName>
    </recommendedName>
</protein>
<dbReference type="InterPro" id="IPR048862">
    <property type="entry name" value="SPOCS_spoVID_N"/>
</dbReference>